<dbReference type="Proteomes" id="UP001176521">
    <property type="component" value="Unassembled WGS sequence"/>
</dbReference>
<dbReference type="InterPro" id="IPR036691">
    <property type="entry name" value="Endo/exonu/phosph_ase_sf"/>
</dbReference>
<dbReference type="GO" id="GO:0000175">
    <property type="term" value="F:3'-5'-RNA exonuclease activity"/>
    <property type="evidence" value="ECO:0007669"/>
    <property type="project" value="TreeGrafter"/>
</dbReference>
<feature type="domain" description="Endonuclease/exonuclease/phosphatase" evidence="2">
    <location>
        <begin position="8"/>
        <end position="229"/>
    </location>
</feature>
<dbReference type="InterPro" id="IPR050410">
    <property type="entry name" value="CCR4/nocturin_mRNA_transcr"/>
</dbReference>
<comment type="caution">
    <text evidence="3">The sequence shown here is derived from an EMBL/GenBank/DDBJ whole genome shotgun (WGS) entry which is preliminary data.</text>
</comment>
<evidence type="ECO:0000313" key="4">
    <source>
        <dbReference type="Proteomes" id="UP001176521"/>
    </source>
</evidence>
<accession>A0AAN6G981</accession>
<reference evidence="3" key="1">
    <citation type="journal article" date="2023" name="PhytoFront">
        <title>Draft Genome Resources of Seven Strains of Tilletia horrida, Causal Agent of Kernel Smut of Rice.</title>
        <authorList>
            <person name="Khanal S."/>
            <person name="Antony Babu S."/>
            <person name="Zhou X.G."/>
        </authorList>
    </citation>
    <scope>NUCLEOTIDE SEQUENCE</scope>
    <source>
        <strain evidence="3">TX3</strain>
    </source>
</reference>
<proteinExistence type="predicted"/>
<dbReference type="SUPFAM" id="SSF56219">
    <property type="entry name" value="DNase I-like"/>
    <property type="match status" value="1"/>
</dbReference>
<dbReference type="Pfam" id="PF03372">
    <property type="entry name" value="Exo_endo_phos"/>
    <property type="match status" value="1"/>
</dbReference>
<dbReference type="PANTHER" id="PTHR12121">
    <property type="entry name" value="CARBON CATABOLITE REPRESSOR PROTEIN 4"/>
    <property type="match status" value="1"/>
</dbReference>
<sequence length="498" mass="54689">MTTHLSLMTWNVRYDGRAQNHNETWPIDTPFHSNHTYPPTYSHGEYPWALRRISLVSTILLHSPAILTLQEVLPTQLHDLSHLLSPSYHAIGVGRNDASGTRGEAVPVFYRADLFDLVPASQGGVGSQGYEHFWLSPSPHIPGSVGWDASQTRICTHLALRLRQAAAPGDDEQQQIIHLFSTHFDDGGVLARAQSAHLIRQRANEAHRSTLRSQAHEPLVLLMGDFNSPREEQAWRSIVAGKYGVPASEADPNSWGLINPSSLPFLDAALSVPTRFPNPLSPYTAPKSPGIVDNLLYRVANRAIPAASPSPARESTDHDGLPFARLPHIVGPRATFTDFTRSTGRREVIDEIDYIFLLNSPAVRDTTHPSIRFPSKPGRFPSPSASELQTEPDAEATLLSLPSSDGNTDGGRGEAGETPFHAHRASTAPVPARAPAEEQEQKHPQERVHPRSWSPLSPPPPSRKWHIAAYGVLPSWSEGEGGVRMSDHRPVLVRIVKA</sequence>
<name>A0AAN6G981_9BASI</name>
<evidence type="ECO:0000256" key="1">
    <source>
        <dbReference type="SAM" id="MobiDB-lite"/>
    </source>
</evidence>
<dbReference type="AlphaFoldDB" id="A0AAN6G981"/>
<dbReference type="InterPro" id="IPR005135">
    <property type="entry name" value="Endo/exonuclease/phosphatase"/>
</dbReference>
<dbReference type="EMBL" id="JAPDMQ010000460">
    <property type="protein sequence ID" value="KAK0524251.1"/>
    <property type="molecule type" value="Genomic_DNA"/>
</dbReference>
<dbReference type="PANTHER" id="PTHR12121:SF36">
    <property type="entry name" value="ENDONUCLEASE_EXONUCLEASE_PHOSPHATASE DOMAIN-CONTAINING PROTEIN"/>
    <property type="match status" value="1"/>
</dbReference>
<gene>
    <name evidence="3" type="ORF">OC842_005893</name>
</gene>
<evidence type="ECO:0000313" key="3">
    <source>
        <dbReference type="EMBL" id="KAK0524251.1"/>
    </source>
</evidence>
<feature type="compositionally biased region" description="Basic and acidic residues" evidence="1">
    <location>
        <begin position="435"/>
        <end position="449"/>
    </location>
</feature>
<dbReference type="Gene3D" id="3.60.10.10">
    <property type="entry name" value="Endonuclease/exonuclease/phosphatase"/>
    <property type="match status" value="1"/>
</dbReference>
<feature type="region of interest" description="Disordered" evidence="1">
    <location>
        <begin position="366"/>
        <end position="465"/>
    </location>
</feature>
<organism evidence="3 4">
    <name type="scientific">Tilletia horrida</name>
    <dbReference type="NCBI Taxonomy" id="155126"/>
    <lineage>
        <taxon>Eukaryota</taxon>
        <taxon>Fungi</taxon>
        <taxon>Dikarya</taxon>
        <taxon>Basidiomycota</taxon>
        <taxon>Ustilaginomycotina</taxon>
        <taxon>Exobasidiomycetes</taxon>
        <taxon>Tilletiales</taxon>
        <taxon>Tilletiaceae</taxon>
        <taxon>Tilletia</taxon>
    </lineage>
</organism>
<protein>
    <recommendedName>
        <fullName evidence="2">Endonuclease/exonuclease/phosphatase domain-containing protein</fullName>
    </recommendedName>
</protein>
<keyword evidence="4" id="KW-1185">Reference proteome</keyword>
<evidence type="ECO:0000259" key="2">
    <source>
        <dbReference type="Pfam" id="PF03372"/>
    </source>
</evidence>